<dbReference type="InterPro" id="IPR050111">
    <property type="entry name" value="C-type_lectin/snaclec_domain"/>
</dbReference>
<reference evidence="4" key="1">
    <citation type="submission" date="2022-11" db="UniProtKB">
        <authorList>
            <consortium name="WormBaseParasite"/>
        </authorList>
    </citation>
    <scope>IDENTIFICATION</scope>
</reference>
<name>A0A914EG26_9BILA</name>
<dbReference type="CDD" id="cd00037">
    <property type="entry name" value="CLECT"/>
    <property type="match status" value="1"/>
</dbReference>
<feature type="domain" description="C-type lectin" evidence="2">
    <location>
        <begin position="457"/>
        <end position="577"/>
    </location>
</feature>
<dbReference type="AlphaFoldDB" id="A0A914EG26"/>
<dbReference type="InterPro" id="IPR016187">
    <property type="entry name" value="CTDL_fold"/>
</dbReference>
<dbReference type="Gene3D" id="3.10.100.10">
    <property type="entry name" value="Mannose-Binding Protein A, subunit A"/>
    <property type="match status" value="1"/>
</dbReference>
<dbReference type="PROSITE" id="PS50041">
    <property type="entry name" value="C_TYPE_LECTIN_2"/>
    <property type="match status" value="1"/>
</dbReference>
<keyword evidence="1" id="KW-0175">Coiled coil</keyword>
<evidence type="ECO:0000313" key="3">
    <source>
        <dbReference type="Proteomes" id="UP000887540"/>
    </source>
</evidence>
<protein>
    <submittedName>
        <fullName evidence="4">C-type lectin domain-containing protein</fullName>
    </submittedName>
</protein>
<dbReference type="PANTHER" id="PTHR22803">
    <property type="entry name" value="MANNOSE, PHOSPHOLIPASE, LECTIN RECEPTOR RELATED"/>
    <property type="match status" value="1"/>
</dbReference>
<dbReference type="SUPFAM" id="SSF56436">
    <property type="entry name" value="C-type lectin-like"/>
    <property type="match status" value="1"/>
</dbReference>
<accession>A0A914EG26</accession>
<dbReference type="WBParaSite" id="ACRNAN_scaffold7841.g29691.t1">
    <property type="protein sequence ID" value="ACRNAN_scaffold7841.g29691.t1"/>
    <property type="gene ID" value="ACRNAN_scaffold7841.g29691"/>
</dbReference>
<evidence type="ECO:0000256" key="1">
    <source>
        <dbReference type="SAM" id="Coils"/>
    </source>
</evidence>
<dbReference type="SMART" id="SM00034">
    <property type="entry name" value="CLECT"/>
    <property type="match status" value="1"/>
</dbReference>
<evidence type="ECO:0000259" key="2">
    <source>
        <dbReference type="PROSITE" id="PS50041"/>
    </source>
</evidence>
<keyword evidence="3" id="KW-1185">Reference proteome</keyword>
<organism evidence="3 4">
    <name type="scientific">Acrobeloides nanus</name>
    <dbReference type="NCBI Taxonomy" id="290746"/>
    <lineage>
        <taxon>Eukaryota</taxon>
        <taxon>Metazoa</taxon>
        <taxon>Ecdysozoa</taxon>
        <taxon>Nematoda</taxon>
        <taxon>Chromadorea</taxon>
        <taxon>Rhabditida</taxon>
        <taxon>Tylenchina</taxon>
        <taxon>Cephalobomorpha</taxon>
        <taxon>Cephaloboidea</taxon>
        <taxon>Cephalobidae</taxon>
        <taxon>Acrobeloides</taxon>
    </lineage>
</organism>
<dbReference type="Proteomes" id="UP000887540">
    <property type="component" value="Unplaced"/>
</dbReference>
<sequence length="580" mass="68049">MRFKLYAKNQEVCKNMLDDLENDIEEFVTQTNLKLEFMLTAAKRESRNLKITGTTVAQSKFFSKLENKYSKNDIVYLNSEDMNKLAREIVHSVVATDEVTSKYIGTDEENKLIHTFIASLKEQKVKATELLKDDWSSVYWDNIYARPDVQTEHYQQSFTYDQGKKQFKYDAAKDQQFRSAIKDKTHRDDSSSSNLRLATGFETSISASLIDIVSGSASGKANFDGSFNISNRNVNDKLHTNDTQTRQANSISEDRMKEHLLQNNQNIKWTGEKFEPKSLDLYRINTRALKAKDEIAFQRVELTLTETIQTIELRPEQTPKDDSEFREWKLKLLIQMDNIKEMKHDQEMKNIQQENELGNVREQIQNNQQMLEKLEKNISGINVQQKNELGNMREQIQNNQQMLEKLEKNISGINVQQKNELGNMREQIQNNQNLLEKVDDILKISECLSKKGKYFDRTNSCYYFYVEGVNWTTAKQRCISKNSNLTSIHSQEENDFIHANAKLVNNHYWWIGLYFDKTGNKWKWIDDGVETKFTNWYSGQPNDYRNHEAGLSMISDDIFERKWTDTQSDTWLYYICKKKL</sequence>
<dbReference type="Pfam" id="PF00059">
    <property type="entry name" value="Lectin_C"/>
    <property type="match status" value="1"/>
</dbReference>
<evidence type="ECO:0000313" key="4">
    <source>
        <dbReference type="WBParaSite" id="ACRNAN_scaffold7841.g29691.t1"/>
    </source>
</evidence>
<dbReference type="InterPro" id="IPR016186">
    <property type="entry name" value="C-type_lectin-like/link_sf"/>
</dbReference>
<dbReference type="InterPro" id="IPR001304">
    <property type="entry name" value="C-type_lectin-like"/>
</dbReference>
<feature type="coiled-coil region" evidence="1">
    <location>
        <begin position="336"/>
        <end position="434"/>
    </location>
</feature>
<proteinExistence type="predicted"/>